<reference evidence="2 3" key="1">
    <citation type="submission" date="2021-01" db="EMBL/GenBank/DDBJ databases">
        <title>Whole genome shotgun sequence of Actinoplanes durhamensis NBRC 14914.</title>
        <authorList>
            <person name="Komaki H."/>
            <person name="Tamura T."/>
        </authorList>
    </citation>
    <scope>NUCLEOTIDE SEQUENCE [LARGE SCALE GENOMIC DNA]</scope>
    <source>
        <strain evidence="2 3">NBRC 14914</strain>
    </source>
</reference>
<sequence>MTERQIAAALRGTVLDGHAVEEGLGGTFLVDDVDPTDLVTSWQAARRTGRHPVFTLPGDLDHEPEPAELASLDQSARTTDPWSVYRRADYQQEVERYVAAFLGPGMVDRAVEQLPRPTTDAALQRWVYDTVLADPSPAARVAPGFAYLIGTKRWHTWPEVQLVLLPTTSSWLAPAWVNYFGAARPDGQAAWAAALWQWDQHWGAGLVAAWGTMLQLLTTRRPAPGDQAWQLAGQLLAVGGSLECEQWQLAIALTQDDAWFLHDRP</sequence>
<keyword evidence="3" id="KW-1185">Reference proteome</keyword>
<name>A0ABQ3YV54_9ACTN</name>
<comment type="caution">
    <text evidence="2">The sequence shown here is derived from an EMBL/GenBank/DDBJ whole genome shotgun (WGS) entry which is preliminary data.</text>
</comment>
<dbReference type="Proteomes" id="UP000637628">
    <property type="component" value="Unassembled WGS sequence"/>
</dbReference>
<evidence type="ECO:0000259" key="1">
    <source>
        <dbReference type="Pfam" id="PF14062"/>
    </source>
</evidence>
<accession>A0ABQ3YV54</accession>
<gene>
    <name evidence="2" type="ORF">Adu01nite_28080</name>
</gene>
<feature type="domain" description="DUF4253" evidence="1">
    <location>
        <begin position="162"/>
        <end position="262"/>
    </location>
</feature>
<dbReference type="InterPro" id="IPR025349">
    <property type="entry name" value="DUF4253"/>
</dbReference>
<dbReference type="Pfam" id="PF14062">
    <property type="entry name" value="DUF4253"/>
    <property type="match status" value="1"/>
</dbReference>
<dbReference type="RefSeq" id="WP_203727138.1">
    <property type="nucleotide sequence ID" value="NZ_BAAATX010000017.1"/>
</dbReference>
<protein>
    <recommendedName>
        <fullName evidence="1">DUF4253 domain-containing protein</fullName>
    </recommendedName>
</protein>
<organism evidence="2 3">
    <name type="scientific">Paractinoplanes durhamensis</name>
    <dbReference type="NCBI Taxonomy" id="113563"/>
    <lineage>
        <taxon>Bacteria</taxon>
        <taxon>Bacillati</taxon>
        <taxon>Actinomycetota</taxon>
        <taxon>Actinomycetes</taxon>
        <taxon>Micromonosporales</taxon>
        <taxon>Micromonosporaceae</taxon>
        <taxon>Paractinoplanes</taxon>
    </lineage>
</organism>
<evidence type="ECO:0000313" key="2">
    <source>
        <dbReference type="EMBL" id="GIE01458.1"/>
    </source>
</evidence>
<evidence type="ECO:0000313" key="3">
    <source>
        <dbReference type="Proteomes" id="UP000637628"/>
    </source>
</evidence>
<dbReference type="EMBL" id="BOML01000022">
    <property type="protein sequence ID" value="GIE01458.1"/>
    <property type="molecule type" value="Genomic_DNA"/>
</dbReference>
<proteinExistence type="predicted"/>